<keyword evidence="1" id="KW-0175">Coiled coil</keyword>
<evidence type="ECO:0000313" key="3">
    <source>
        <dbReference type="EMBL" id="PFG50123.1"/>
    </source>
</evidence>
<feature type="compositionally biased region" description="Polar residues" evidence="2">
    <location>
        <begin position="257"/>
        <end position="270"/>
    </location>
</feature>
<dbReference type="RefSeq" id="WP_098513919.1">
    <property type="nucleotide sequence ID" value="NZ_JBIAKZ010000012.1"/>
</dbReference>
<gene>
    <name evidence="3" type="ORF">ATK36_5328</name>
</gene>
<dbReference type="EMBL" id="PDJK01000002">
    <property type="protein sequence ID" value="PFG50123.1"/>
    <property type="molecule type" value="Genomic_DNA"/>
</dbReference>
<evidence type="ECO:0000256" key="2">
    <source>
        <dbReference type="SAM" id="MobiDB-lite"/>
    </source>
</evidence>
<feature type="coiled-coil region" evidence="1">
    <location>
        <begin position="42"/>
        <end position="73"/>
    </location>
</feature>
<organism evidence="3 4">
    <name type="scientific">Amycolatopsis sulphurea</name>
    <dbReference type="NCBI Taxonomy" id="76022"/>
    <lineage>
        <taxon>Bacteria</taxon>
        <taxon>Bacillati</taxon>
        <taxon>Actinomycetota</taxon>
        <taxon>Actinomycetes</taxon>
        <taxon>Pseudonocardiales</taxon>
        <taxon>Pseudonocardiaceae</taxon>
        <taxon>Amycolatopsis</taxon>
    </lineage>
</organism>
<dbReference type="AlphaFoldDB" id="A0A2A9FGR9"/>
<evidence type="ECO:0000313" key="4">
    <source>
        <dbReference type="Proteomes" id="UP000243542"/>
    </source>
</evidence>
<accession>A0A2A9FGR9</accession>
<proteinExistence type="predicted"/>
<evidence type="ECO:0000256" key="1">
    <source>
        <dbReference type="SAM" id="Coils"/>
    </source>
</evidence>
<dbReference type="InterPro" id="IPR007793">
    <property type="entry name" value="DivIVA_fam"/>
</dbReference>
<name>A0A2A9FGR9_9PSEU</name>
<protein>
    <submittedName>
        <fullName evidence="3">DivIVA protein</fullName>
    </submittedName>
</protein>
<sequence>MAPGGGEDLMPVRPAFDPAWRGYHRGQVKEFVAWVEDEFRRLAAERDAAARLAAELAERNRELHATIDRISRTPIEADALQERSRRMIELTREEAREIIGCAEATAERIVVDAEAEAVRLTEKERALVEAVEQDRERQLREHEKFMHDAAEERAAADEAAAKERRRLDEEVTHTLTERRTDAVREIAERTAAARAEADGLVNGATEYAGRIVTEAESRVAELAAIRQRLTAALRSTRELIATANAALDPDGAPVPSQRRTSALTKATPTG</sequence>
<dbReference type="Proteomes" id="UP000243542">
    <property type="component" value="Unassembled WGS sequence"/>
</dbReference>
<keyword evidence="4" id="KW-1185">Reference proteome</keyword>
<dbReference type="Pfam" id="PF05103">
    <property type="entry name" value="DivIVA"/>
    <property type="match status" value="1"/>
</dbReference>
<comment type="caution">
    <text evidence="3">The sequence shown here is derived from an EMBL/GenBank/DDBJ whole genome shotgun (WGS) entry which is preliminary data.</text>
</comment>
<reference evidence="3 4" key="1">
    <citation type="submission" date="2017-10" db="EMBL/GenBank/DDBJ databases">
        <title>Sequencing the genomes of 1000 actinobacteria strains.</title>
        <authorList>
            <person name="Klenk H.-P."/>
        </authorList>
    </citation>
    <scope>NUCLEOTIDE SEQUENCE [LARGE SCALE GENOMIC DNA]</scope>
    <source>
        <strain evidence="3 4">DSM 46092</strain>
    </source>
</reference>
<feature type="region of interest" description="Disordered" evidence="2">
    <location>
        <begin position="247"/>
        <end position="270"/>
    </location>
</feature>
<dbReference type="Gene3D" id="6.10.250.660">
    <property type="match status" value="1"/>
</dbReference>